<name>A0A506PI21_9FLAO</name>
<feature type="domain" description="4Fe-4S ferredoxin-type" evidence="8">
    <location>
        <begin position="616"/>
        <end position="647"/>
    </location>
</feature>
<dbReference type="FunFam" id="1.10.45.10:FF:000001">
    <property type="entry name" value="D-lactate dehydrogenase mitochondrial"/>
    <property type="match status" value="1"/>
</dbReference>
<dbReference type="PROSITE" id="PS51379">
    <property type="entry name" value="4FE4S_FER_2"/>
    <property type="match status" value="1"/>
</dbReference>
<keyword evidence="7" id="KW-0411">Iron-sulfur</keyword>
<evidence type="ECO:0000256" key="5">
    <source>
        <dbReference type="ARBA" id="ARBA00023002"/>
    </source>
</evidence>
<keyword evidence="4" id="KW-0274">FAD</keyword>
<accession>A0A506PI21</accession>
<dbReference type="InterPro" id="IPR009051">
    <property type="entry name" value="Helical_ferredxn"/>
</dbReference>
<dbReference type="InterPro" id="IPR016169">
    <property type="entry name" value="FAD-bd_PCMH_sub2"/>
</dbReference>
<dbReference type="GO" id="GO:0046872">
    <property type="term" value="F:metal ion binding"/>
    <property type="evidence" value="ECO:0007669"/>
    <property type="project" value="UniProtKB-KW"/>
</dbReference>
<comment type="caution">
    <text evidence="10">The sequence shown here is derived from an EMBL/GenBank/DDBJ whole genome shotgun (WGS) entry which is preliminary data.</text>
</comment>
<dbReference type="Pfam" id="PF02913">
    <property type="entry name" value="FAD-oxidase_C"/>
    <property type="match status" value="1"/>
</dbReference>
<evidence type="ECO:0000256" key="4">
    <source>
        <dbReference type="ARBA" id="ARBA00022827"/>
    </source>
</evidence>
<dbReference type="Gene3D" id="1.10.45.10">
    <property type="entry name" value="Vanillyl-alcohol Oxidase, Chain A, domain 4"/>
    <property type="match status" value="1"/>
</dbReference>
<comment type="cofactor">
    <cofactor evidence="1">
        <name>FAD</name>
        <dbReference type="ChEBI" id="CHEBI:57692"/>
    </cofactor>
</comment>
<dbReference type="InterPro" id="IPR016171">
    <property type="entry name" value="Vanillyl_alc_oxidase_C-sub2"/>
</dbReference>
<dbReference type="GO" id="GO:0051536">
    <property type="term" value="F:iron-sulfur cluster binding"/>
    <property type="evidence" value="ECO:0007669"/>
    <property type="project" value="UniProtKB-KW"/>
</dbReference>
<dbReference type="PANTHER" id="PTHR11748:SF119">
    <property type="entry name" value="D-2-HYDROXYGLUTARATE DEHYDROGENASE"/>
    <property type="match status" value="1"/>
</dbReference>
<dbReference type="GO" id="GO:0071949">
    <property type="term" value="F:FAD binding"/>
    <property type="evidence" value="ECO:0007669"/>
    <property type="project" value="InterPro"/>
</dbReference>
<dbReference type="AlphaFoldDB" id="A0A506PI21"/>
<dbReference type="GO" id="GO:0004458">
    <property type="term" value="F:D-lactate dehydrogenase (cytochrome) activity"/>
    <property type="evidence" value="ECO:0007669"/>
    <property type="project" value="TreeGrafter"/>
</dbReference>
<keyword evidence="6" id="KW-0408">Iron</keyword>
<evidence type="ECO:0000313" key="11">
    <source>
        <dbReference type="Proteomes" id="UP000317332"/>
    </source>
</evidence>
<proteinExistence type="predicted"/>
<dbReference type="Proteomes" id="UP000317332">
    <property type="component" value="Unassembled WGS sequence"/>
</dbReference>
<dbReference type="PROSITE" id="PS51387">
    <property type="entry name" value="FAD_PCMH"/>
    <property type="match status" value="1"/>
</dbReference>
<dbReference type="Gene3D" id="3.30.70.2740">
    <property type="match status" value="1"/>
</dbReference>
<reference evidence="10 11" key="1">
    <citation type="submission" date="2019-06" db="EMBL/GenBank/DDBJ databases">
        <title>Flavobacteriaceae Paucihalobacterium erythroidium CWB-1, complete genome.</title>
        <authorList>
            <person name="Wu S."/>
        </authorList>
    </citation>
    <scope>NUCLEOTIDE SEQUENCE [LARGE SCALE GENOMIC DNA]</scope>
    <source>
        <strain evidence="10 11">CWB-1</strain>
    </source>
</reference>
<dbReference type="InterPro" id="IPR006094">
    <property type="entry name" value="Oxid_FAD_bind_N"/>
</dbReference>
<dbReference type="InterPro" id="IPR017900">
    <property type="entry name" value="4Fe4S_Fe_S_CS"/>
</dbReference>
<dbReference type="InterPro" id="IPR036318">
    <property type="entry name" value="FAD-bd_PCMH-like_sf"/>
</dbReference>
<evidence type="ECO:0000256" key="1">
    <source>
        <dbReference type="ARBA" id="ARBA00001974"/>
    </source>
</evidence>
<dbReference type="RefSeq" id="WP_140990423.1">
    <property type="nucleotide sequence ID" value="NZ_VHIQ01000004.1"/>
</dbReference>
<dbReference type="OrthoDB" id="9767256at2"/>
<evidence type="ECO:0000259" key="9">
    <source>
        <dbReference type="PROSITE" id="PS51387"/>
    </source>
</evidence>
<evidence type="ECO:0000256" key="3">
    <source>
        <dbReference type="ARBA" id="ARBA00022723"/>
    </source>
</evidence>
<dbReference type="Gene3D" id="3.30.465.10">
    <property type="match status" value="1"/>
</dbReference>
<evidence type="ECO:0000256" key="2">
    <source>
        <dbReference type="ARBA" id="ARBA00022630"/>
    </source>
</evidence>
<dbReference type="InterPro" id="IPR017896">
    <property type="entry name" value="4Fe4S_Fe-S-bd"/>
</dbReference>
<keyword evidence="2" id="KW-0285">Flavoprotein</keyword>
<dbReference type="SUPFAM" id="SSF46548">
    <property type="entry name" value="alpha-helical ferredoxin"/>
    <property type="match status" value="1"/>
</dbReference>
<dbReference type="PROSITE" id="PS00198">
    <property type="entry name" value="4FE4S_FER_1"/>
    <property type="match status" value="1"/>
</dbReference>
<organism evidence="10 11">
    <name type="scientific">Paucihalobacter ruber</name>
    <dbReference type="NCBI Taxonomy" id="2567861"/>
    <lineage>
        <taxon>Bacteria</taxon>
        <taxon>Pseudomonadati</taxon>
        <taxon>Bacteroidota</taxon>
        <taxon>Flavobacteriia</taxon>
        <taxon>Flavobacteriales</taxon>
        <taxon>Flavobacteriaceae</taxon>
        <taxon>Paucihalobacter</taxon>
    </lineage>
</organism>
<evidence type="ECO:0000313" key="10">
    <source>
        <dbReference type="EMBL" id="TPV33461.1"/>
    </source>
</evidence>
<dbReference type="InterPro" id="IPR016164">
    <property type="entry name" value="FAD-linked_Oxase-like_C"/>
</dbReference>
<feature type="domain" description="FAD-binding PCMH-type" evidence="9">
    <location>
        <begin position="33"/>
        <end position="273"/>
    </location>
</feature>
<sequence>MNSNLDKLKSLFNGELLVDDLSKIIYATDASVYRSLPLAVAYPKNIEDIKTLIEFAKTNKTSLIPRTAGTSLAGQCVGDGIVVDVSKYFNKIISVDIKSKTVTVQPGVVRDVLNNYLKPYGLFFGPNTSTSNRCMIGGMVGNNSSGTTSIKYGVTRDKVIELKTVLSDGSEVLFSQIPKNTFNKKRQEHTLEGKIYETIYQSLCSEKIQKQIKNGFPKAKIHRRNNGYAIDELIDSEVFNIESNKPFNMCKLLSGSEGTLAFTTQITLQLDDLPPNSQAIVALHFNSIDACMDAVAPIMKHNLYSCEMMDDTILNLTKHNKTQQQNRSFIEGNPKAILLCELRASSEEDLNKQINDFVELVQILNLSYAYPVLRDDDIDKSIELRKAGLGLLGNIIGDNKTVACIEDTAVAIEDLASYIREFTRLMTSYNQEAVYYAHAGAGELHLRPILNLKQKEDVILFRKITTDVARLVKKYNGSMSGEHGDGIVRSEFIPMVIGEDNYAILKQIKNVFDPHNIFNPGKIIDPKPMDTNLRYSSKIKHPEIDTILNFESSQGILREAEKCNGSGDCRKLPEFGGTMCPSYRATLNEKDTTRARANALREFLTQSTQPNKFNHQELKEVFDLCLSCKACATECPSSVDVAALKAEFQYQYQKINGVPFKSKLFAYNNRVNQILSVTPKLSNFFLSNSISSNIIKKTGGIAGERSLPKISTITLDKYFKKLYSQLDKNFIKTVYFFNDEFTNHLDSQIGIDALELLAKLNYRVIILNNVESGRAMISKGLLEQAKIYTNKNIELFKSLVTSETPLIGLEPSAILSFRDDYLRLADDLDSAKELSKNVFLIEEFLAAEIEIGNIKKEQFTSEAKIIKIHTHCYQKALGKSSDTFKILNLPDNFKVTLIPSGCCGMAGSFGYEKEHFKISMQIGEQTLFPAVRKATPNTIIAANGTSCRHQILDGTEKQALHPVSILKNALV</sequence>
<dbReference type="GO" id="GO:0008720">
    <property type="term" value="F:D-lactate dehydrogenase (NAD+) activity"/>
    <property type="evidence" value="ECO:0007669"/>
    <property type="project" value="TreeGrafter"/>
</dbReference>
<protein>
    <submittedName>
        <fullName evidence="10">FAD-binding protein</fullName>
    </submittedName>
</protein>
<dbReference type="GO" id="GO:1903457">
    <property type="term" value="P:lactate catabolic process"/>
    <property type="evidence" value="ECO:0007669"/>
    <property type="project" value="TreeGrafter"/>
</dbReference>
<dbReference type="Pfam" id="PF01565">
    <property type="entry name" value="FAD_binding_4"/>
    <property type="match status" value="1"/>
</dbReference>
<keyword evidence="11" id="KW-1185">Reference proteome</keyword>
<dbReference type="Gene3D" id="3.30.70.2190">
    <property type="match status" value="1"/>
</dbReference>
<keyword evidence="5" id="KW-0560">Oxidoreductase</keyword>
<dbReference type="Gene3D" id="1.10.1060.10">
    <property type="entry name" value="Alpha-helical ferredoxin"/>
    <property type="match status" value="1"/>
</dbReference>
<evidence type="ECO:0000256" key="7">
    <source>
        <dbReference type="ARBA" id="ARBA00023014"/>
    </source>
</evidence>
<dbReference type="PANTHER" id="PTHR11748">
    <property type="entry name" value="D-LACTATE DEHYDROGENASE"/>
    <property type="match status" value="1"/>
</dbReference>
<dbReference type="EMBL" id="VHIQ01000004">
    <property type="protein sequence ID" value="TPV33461.1"/>
    <property type="molecule type" value="Genomic_DNA"/>
</dbReference>
<dbReference type="InterPro" id="IPR004113">
    <property type="entry name" value="FAD-bd_oxidored_4_C"/>
</dbReference>
<evidence type="ECO:0000259" key="8">
    <source>
        <dbReference type="PROSITE" id="PS51379"/>
    </source>
</evidence>
<gene>
    <name evidence="10" type="ORF">FJ651_10270</name>
</gene>
<dbReference type="Pfam" id="PF13534">
    <property type="entry name" value="Fer4_17"/>
    <property type="match status" value="1"/>
</dbReference>
<dbReference type="SUPFAM" id="SSF55103">
    <property type="entry name" value="FAD-linked oxidases, C-terminal domain"/>
    <property type="match status" value="1"/>
</dbReference>
<dbReference type="SUPFAM" id="SSF56176">
    <property type="entry name" value="FAD-binding/transporter-associated domain-like"/>
    <property type="match status" value="1"/>
</dbReference>
<evidence type="ECO:0000256" key="6">
    <source>
        <dbReference type="ARBA" id="ARBA00023004"/>
    </source>
</evidence>
<dbReference type="InterPro" id="IPR016166">
    <property type="entry name" value="FAD-bd_PCMH"/>
</dbReference>
<keyword evidence="3" id="KW-0479">Metal-binding</keyword>